<keyword evidence="2" id="KW-0472">Membrane</keyword>
<feature type="region of interest" description="Disordered" evidence="1">
    <location>
        <begin position="478"/>
        <end position="546"/>
    </location>
</feature>
<feature type="region of interest" description="Disordered" evidence="1">
    <location>
        <begin position="413"/>
        <end position="442"/>
    </location>
</feature>
<keyword evidence="2" id="KW-1133">Transmembrane helix</keyword>
<accession>A0A8S1D904</accession>
<feature type="transmembrane region" description="Helical" evidence="2">
    <location>
        <begin position="371"/>
        <end position="390"/>
    </location>
</feature>
<feature type="compositionally biased region" description="Polar residues" evidence="1">
    <location>
        <begin position="534"/>
        <end position="546"/>
    </location>
</feature>
<organism evidence="3 4">
    <name type="scientific">Cloeon dipterum</name>
    <dbReference type="NCBI Taxonomy" id="197152"/>
    <lineage>
        <taxon>Eukaryota</taxon>
        <taxon>Metazoa</taxon>
        <taxon>Ecdysozoa</taxon>
        <taxon>Arthropoda</taxon>
        <taxon>Hexapoda</taxon>
        <taxon>Insecta</taxon>
        <taxon>Pterygota</taxon>
        <taxon>Palaeoptera</taxon>
        <taxon>Ephemeroptera</taxon>
        <taxon>Pisciforma</taxon>
        <taxon>Baetidae</taxon>
        <taxon>Cloeon</taxon>
    </lineage>
</organism>
<dbReference type="AlphaFoldDB" id="A0A8S1D904"/>
<evidence type="ECO:0000313" key="4">
    <source>
        <dbReference type="Proteomes" id="UP000494165"/>
    </source>
</evidence>
<feature type="compositionally biased region" description="Basic and acidic residues" evidence="1">
    <location>
        <begin position="240"/>
        <end position="250"/>
    </location>
</feature>
<sequence>MDSRRRAAVSGISAAPRLETAAMKPCSVALLTLILGAACTLAAASGYPTAAPVKYIEKNETCPEQCLCTPLEDKIEVVCPTEETIDRIDDSPPKDVDPSEEVELLGDASDAHLDVAPPPEKMSQEKDFPLQFPEDDVEEEFKAVQPAVVTEKEEDFMLPQDEDLMLSDQPVDGVDEDENVTEHDHEHQMPDYPDEENPKIAEEVDQNLDAVPSEKPTEKAVPEEKVVSASVQDLEATPAAKEDEFRLPVDKEEEPEPTVAEVTASLSPLANKPDSEDASSSSEESKIPDVPLVFNDSVEDRGSPEDAASPEPEQEQDEDAPVTIVNKKVDNVETNNLVMSRMEPEKSGKMQVDETLAEDSESSPQQSATSWVILGIILAMFVGVLLYAAIKGKVEDRHDGVAKGAAVSTVEVAKNRKPPPSGGEEGTEMKEMSRALLSSPSSPLESRVSRFIDEDCDEEQLKRFVPKEMDEILEQVVVEPQESPRPVNNAVEKPPRKFIHVPSSDEQERSNPNSPTLVHAKVVDMSPQVPRVISNGNSSNPFGEEE</sequence>
<evidence type="ECO:0000256" key="2">
    <source>
        <dbReference type="SAM" id="Phobius"/>
    </source>
</evidence>
<keyword evidence="4" id="KW-1185">Reference proteome</keyword>
<gene>
    <name evidence="3" type="ORF">CLODIP_2_CD05098</name>
</gene>
<evidence type="ECO:0000313" key="3">
    <source>
        <dbReference type="EMBL" id="CAB3376705.1"/>
    </source>
</evidence>
<feature type="compositionally biased region" description="Basic and acidic residues" evidence="1">
    <location>
        <begin position="180"/>
        <end position="189"/>
    </location>
</feature>
<feature type="compositionally biased region" description="Acidic residues" evidence="1">
    <location>
        <begin position="152"/>
        <end position="165"/>
    </location>
</feature>
<dbReference type="Proteomes" id="UP000494165">
    <property type="component" value="Unassembled WGS sequence"/>
</dbReference>
<proteinExistence type="predicted"/>
<evidence type="ECO:0000256" key="1">
    <source>
        <dbReference type="SAM" id="MobiDB-lite"/>
    </source>
</evidence>
<keyword evidence="2" id="KW-0812">Transmembrane</keyword>
<dbReference type="EMBL" id="CADEPI010000131">
    <property type="protein sequence ID" value="CAB3376705.1"/>
    <property type="molecule type" value="Genomic_DNA"/>
</dbReference>
<comment type="caution">
    <text evidence="3">The sequence shown here is derived from an EMBL/GenBank/DDBJ whole genome shotgun (WGS) entry which is preliminary data.</text>
</comment>
<feature type="region of interest" description="Disordered" evidence="1">
    <location>
        <begin position="145"/>
        <end position="366"/>
    </location>
</feature>
<feature type="compositionally biased region" description="Basic and acidic residues" evidence="1">
    <location>
        <begin position="342"/>
        <end position="352"/>
    </location>
</feature>
<feature type="compositionally biased region" description="Basic and acidic residues" evidence="1">
    <location>
        <begin position="215"/>
        <end position="226"/>
    </location>
</feature>
<protein>
    <submittedName>
        <fullName evidence="3">Uncharacterized protein</fullName>
    </submittedName>
</protein>
<reference evidence="3 4" key="1">
    <citation type="submission" date="2020-04" db="EMBL/GenBank/DDBJ databases">
        <authorList>
            <person name="Alioto T."/>
            <person name="Alioto T."/>
            <person name="Gomez Garrido J."/>
        </authorList>
    </citation>
    <scope>NUCLEOTIDE SEQUENCE [LARGE SCALE GENOMIC DNA]</scope>
</reference>
<name>A0A8S1D904_9INSE</name>